<comment type="cofactor">
    <cofactor evidence="1">
        <name>Mg(2+)</name>
        <dbReference type="ChEBI" id="CHEBI:18420"/>
    </cofactor>
</comment>
<dbReference type="InterPro" id="IPR005844">
    <property type="entry name" value="A-D-PHexomutase_a/b/a-I"/>
</dbReference>
<dbReference type="PANTHER" id="PTHR42946:SF1">
    <property type="entry name" value="PHOSPHOGLUCOMUTASE (ALPHA-D-GLUCOSE-1,6-BISPHOSPHATE-DEPENDENT)"/>
    <property type="match status" value="1"/>
</dbReference>
<evidence type="ECO:0000259" key="4">
    <source>
        <dbReference type="Pfam" id="PF02878"/>
    </source>
</evidence>
<evidence type="ECO:0000256" key="2">
    <source>
        <dbReference type="ARBA" id="ARBA00010231"/>
    </source>
</evidence>
<dbReference type="InterPro" id="IPR016055">
    <property type="entry name" value="A-D-PHexomutase_a/b/a-I/II/III"/>
</dbReference>
<accession>A0A644SXB5</accession>
<dbReference type="Pfam" id="PF02878">
    <property type="entry name" value="PGM_PMM_I"/>
    <property type="match status" value="1"/>
</dbReference>
<dbReference type="Gene3D" id="3.40.120.10">
    <property type="entry name" value="Alpha-D-Glucose-1,6-Bisphosphate, subunit A, domain 3"/>
    <property type="match status" value="3"/>
</dbReference>
<comment type="similarity">
    <text evidence="2">Belongs to the phosphohexose mutase family.</text>
</comment>
<evidence type="ECO:0000256" key="3">
    <source>
        <dbReference type="ARBA" id="ARBA00022553"/>
    </source>
</evidence>
<reference evidence="5" key="1">
    <citation type="submission" date="2019-08" db="EMBL/GenBank/DDBJ databases">
        <authorList>
            <person name="Kucharzyk K."/>
            <person name="Murdoch R.W."/>
            <person name="Higgins S."/>
            <person name="Loffler F."/>
        </authorList>
    </citation>
    <scope>NUCLEOTIDE SEQUENCE</scope>
</reference>
<keyword evidence="3" id="KW-0597">Phosphoprotein</keyword>
<gene>
    <name evidence="5" type="ORF">SDC9_04433</name>
</gene>
<name>A0A644SXB5_9ZZZZ</name>
<sequence length="650" mass="70279">MSMIYHPGTGLNVGDPERLPVDPARLPSPEELRAEAESLILSASGWRKVFAEAETPYAPWVPHPGPEDSLSETVAAPKLLLAALMAESFGRLVLRQRRTEARPALLLGIDSRPTGPALADVFARVLIGLGIEVRYCFIVAAPEIMAFAGKAAKLPEGHPERAEGFAYISASHNPPGHNGVKFGLGSGGVLSAQEIAPLIAQLKTSIASEDSVSRALALLSAADKEVLALCYERCAEWKRHSLSAYILFSHAVITGKEALNEQAAVLDELAEACRHKPLGIVAELNGSARSLSIDRDFFQGISIRSEFHNDGPRQFTHRIVPEGLSLESCMELLQKAHKKDPSFQLGYVPDCDGDRGNLVFYDKTLGRARPLEAQEVFSLSCLAELAGLAGFSKNAPVAVVVNDATSARIERIAGFFGAKVFRAETGEANVVNLAEKLRLEGWTVRILGEGSNGGTITHPSKVRDPLSTLGAMIRLLRGGDKADSPGLFRRWLEASGQDGAYKADFDLADVIATLPAWISTSVFESRAALNIRSADKASLKARYAHIFKKEWETRKKELLDRYGISAWKALATIGGGEFEVGEDFAASASGGLRILLLDSRGALKAFLWMRGSGTEPVFRIMADIEGGEPEDEEYLLSWHSQMVRAADSSL</sequence>
<feature type="domain" description="Alpha-D-phosphohexomutase alpha/beta/alpha" evidence="4">
    <location>
        <begin position="85"/>
        <end position="203"/>
    </location>
</feature>
<dbReference type="SUPFAM" id="SSF53738">
    <property type="entry name" value="Phosphoglucomutase, first 3 domains"/>
    <property type="match status" value="1"/>
</dbReference>
<dbReference type="AlphaFoldDB" id="A0A644SXB5"/>
<dbReference type="InterPro" id="IPR050060">
    <property type="entry name" value="Phosphoglucosamine_mutase"/>
</dbReference>
<organism evidence="5">
    <name type="scientific">bioreactor metagenome</name>
    <dbReference type="NCBI Taxonomy" id="1076179"/>
    <lineage>
        <taxon>unclassified sequences</taxon>
        <taxon>metagenomes</taxon>
        <taxon>ecological metagenomes</taxon>
    </lineage>
</organism>
<proteinExistence type="inferred from homology"/>
<dbReference type="EMBL" id="VSSQ01000008">
    <property type="protein sequence ID" value="MPL58887.1"/>
    <property type="molecule type" value="Genomic_DNA"/>
</dbReference>
<dbReference type="GO" id="GO:0004615">
    <property type="term" value="F:phosphomannomutase activity"/>
    <property type="evidence" value="ECO:0007669"/>
    <property type="project" value="TreeGrafter"/>
</dbReference>
<dbReference type="GO" id="GO:0005975">
    <property type="term" value="P:carbohydrate metabolic process"/>
    <property type="evidence" value="ECO:0007669"/>
    <property type="project" value="InterPro"/>
</dbReference>
<evidence type="ECO:0000256" key="1">
    <source>
        <dbReference type="ARBA" id="ARBA00001946"/>
    </source>
</evidence>
<comment type="caution">
    <text evidence="5">The sequence shown here is derived from an EMBL/GenBank/DDBJ whole genome shotgun (WGS) entry which is preliminary data.</text>
</comment>
<dbReference type="PANTHER" id="PTHR42946">
    <property type="entry name" value="PHOSPHOHEXOSE MUTASE"/>
    <property type="match status" value="1"/>
</dbReference>
<dbReference type="InterPro" id="IPR036900">
    <property type="entry name" value="A-D-PHexomutase_C_sf"/>
</dbReference>
<protein>
    <recommendedName>
        <fullName evidence="4">Alpha-D-phosphohexomutase alpha/beta/alpha domain-containing protein</fullName>
    </recommendedName>
</protein>
<evidence type="ECO:0000313" key="5">
    <source>
        <dbReference type="EMBL" id="MPL58887.1"/>
    </source>
</evidence>
<dbReference type="SUPFAM" id="SSF55957">
    <property type="entry name" value="Phosphoglucomutase, C-terminal domain"/>
    <property type="match status" value="1"/>
</dbReference>